<dbReference type="InterPro" id="IPR006685">
    <property type="entry name" value="MscS_channel_2nd"/>
</dbReference>
<evidence type="ECO:0000256" key="7">
    <source>
        <dbReference type="SAM" id="Phobius"/>
    </source>
</evidence>
<evidence type="ECO:0000256" key="3">
    <source>
        <dbReference type="ARBA" id="ARBA00022692"/>
    </source>
</evidence>
<evidence type="ECO:0000259" key="8">
    <source>
        <dbReference type="Pfam" id="PF00924"/>
    </source>
</evidence>
<reference evidence="9 10" key="1">
    <citation type="submission" date="2019-12" db="EMBL/GenBank/DDBJ databases">
        <authorList>
            <person name="Huq M.A."/>
        </authorList>
    </citation>
    <scope>NUCLEOTIDE SEQUENCE [LARGE SCALE GENOMIC DNA]</scope>
    <source>
        <strain evidence="9 10">MAH-25</strain>
    </source>
</reference>
<dbReference type="Gene3D" id="2.30.30.60">
    <property type="match status" value="1"/>
</dbReference>
<evidence type="ECO:0000256" key="6">
    <source>
        <dbReference type="SAM" id="MobiDB-lite"/>
    </source>
</evidence>
<dbReference type="Pfam" id="PF00924">
    <property type="entry name" value="MS_channel_2nd"/>
    <property type="match status" value="1"/>
</dbReference>
<keyword evidence="3 7" id="KW-0812">Transmembrane</keyword>
<proteinExistence type="inferred from homology"/>
<dbReference type="GO" id="GO:0016020">
    <property type="term" value="C:membrane"/>
    <property type="evidence" value="ECO:0007669"/>
    <property type="project" value="UniProtKB-SubCell"/>
</dbReference>
<comment type="similarity">
    <text evidence="2">Belongs to the MscS (TC 1.A.23) family.</text>
</comment>
<comment type="subcellular location">
    <subcellularLocation>
        <location evidence="1">Membrane</location>
        <topology evidence="1">Multi-pass membrane protein</topology>
    </subcellularLocation>
</comment>
<organism evidence="9 10">
    <name type="scientific">Ramlibacter pinisoli</name>
    <dbReference type="NCBI Taxonomy" id="2682844"/>
    <lineage>
        <taxon>Bacteria</taxon>
        <taxon>Pseudomonadati</taxon>
        <taxon>Pseudomonadota</taxon>
        <taxon>Betaproteobacteria</taxon>
        <taxon>Burkholderiales</taxon>
        <taxon>Comamonadaceae</taxon>
        <taxon>Ramlibacter</taxon>
    </lineage>
</organism>
<dbReference type="InterPro" id="IPR011014">
    <property type="entry name" value="MscS_channel_TM-2"/>
</dbReference>
<feature type="transmembrane region" description="Helical" evidence="7">
    <location>
        <begin position="248"/>
        <end position="269"/>
    </location>
</feature>
<dbReference type="SUPFAM" id="SSF82861">
    <property type="entry name" value="Mechanosensitive channel protein MscS (YggB), transmembrane region"/>
    <property type="match status" value="1"/>
</dbReference>
<evidence type="ECO:0000313" key="9">
    <source>
        <dbReference type="EMBL" id="MVQ32161.1"/>
    </source>
</evidence>
<comment type="caution">
    <text evidence="9">The sequence shown here is derived from an EMBL/GenBank/DDBJ whole genome shotgun (WGS) entry which is preliminary data.</text>
</comment>
<dbReference type="PANTHER" id="PTHR30566">
    <property type="entry name" value="YNAI-RELATED MECHANOSENSITIVE ION CHANNEL"/>
    <property type="match status" value="1"/>
</dbReference>
<dbReference type="Proteomes" id="UP000469385">
    <property type="component" value="Unassembled WGS sequence"/>
</dbReference>
<keyword evidence="5 7" id="KW-0472">Membrane</keyword>
<dbReference type="InterPro" id="IPR010920">
    <property type="entry name" value="LSM_dom_sf"/>
</dbReference>
<feature type="transmembrane region" description="Helical" evidence="7">
    <location>
        <begin position="206"/>
        <end position="227"/>
    </location>
</feature>
<name>A0A6N8IYR2_9BURK</name>
<keyword evidence="4 7" id="KW-1133">Transmembrane helix</keyword>
<evidence type="ECO:0000256" key="5">
    <source>
        <dbReference type="ARBA" id="ARBA00023136"/>
    </source>
</evidence>
<evidence type="ECO:0000313" key="10">
    <source>
        <dbReference type="Proteomes" id="UP000469385"/>
    </source>
</evidence>
<dbReference type="RefSeq" id="WP_157400144.1">
    <property type="nucleotide sequence ID" value="NZ_WSEL01000009.1"/>
</dbReference>
<dbReference type="InterPro" id="IPR023408">
    <property type="entry name" value="MscS_beta-dom_sf"/>
</dbReference>
<evidence type="ECO:0000256" key="4">
    <source>
        <dbReference type="ARBA" id="ARBA00022989"/>
    </source>
</evidence>
<protein>
    <submittedName>
        <fullName evidence="9">Mechanosensitive ion channel</fullName>
    </submittedName>
</protein>
<dbReference type="AlphaFoldDB" id="A0A6N8IYR2"/>
<dbReference type="GO" id="GO:0008381">
    <property type="term" value="F:mechanosensitive monoatomic ion channel activity"/>
    <property type="evidence" value="ECO:0007669"/>
    <property type="project" value="UniProtKB-ARBA"/>
</dbReference>
<evidence type="ECO:0000256" key="2">
    <source>
        <dbReference type="ARBA" id="ARBA00008017"/>
    </source>
</evidence>
<dbReference type="Gene3D" id="1.10.287.1260">
    <property type="match status" value="1"/>
</dbReference>
<feature type="region of interest" description="Disordered" evidence="6">
    <location>
        <begin position="41"/>
        <end position="66"/>
    </location>
</feature>
<feature type="transmembrane region" description="Helical" evidence="7">
    <location>
        <begin position="321"/>
        <end position="343"/>
    </location>
</feature>
<keyword evidence="10" id="KW-1185">Reference proteome</keyword>
<gene>
    <name evidence="9" type="ORF">GON04_22085</name>
</gene>
<dbReference type="SUPFAM" id="SSF50182">
    <property type="entry name" value="Sm-like ribonucleoproteins"/>
    <property type="match status" value="1"/>
</dbReference>
<dbReference type="PANTHER" id="PTHR30566:SF5">
    <property type="entry name" value="MECHANOSENSITIVE ION CHANNEL PROTEIN 1, MITOCHONDRIAL-RELATED"/>
    <property type="match status" value="1"/>
</dbReference>
<evidence type="ECO:0000256" key="1">
    <source>
        <dbReference type="ARBA" id="ARBA00004141"/>
    </source>
</evidence>
<sequence>MARPLHRPMAWAAVWSRLAGLVLAAWLALLPWGAIGQIPGTRPAPSQPAEAQQARDPLGRETPRGSFTRFSSAANSGNFGLGARYLQLSAAQRDKGELLARQLGELTDRYFLVPLSTISDRPEGRINDGLPIDRDRVGPMRIGGDEFYLELVRVQDPEGRLVWLVSSQTLARVPQLHADMDRSWAERVLPDALSHTVVLGAPLPQLVIWAASLALPLLVVPALLWALRALTRGLARKRSPLWAQWYVAARWPLAVVLVLLLHTAALPAFGSSLAFRVIYVRVIAALLVAALAWTLHRSARVLFERASARLLQEGRSGPRSLLLLGERLFMALLLVAAVLGMLAVAGVQVTAALAGLGIAGIAVALGAQKTVENILGGLMLLADQAIAVGDTCRIGAHMGVVEDITLRSVRIRTFEQTLLSIPAGVLAQDTLENFASRGKILLQTSVRLAYGPTEHELRTLLEELRGLLAGHPRIDPTGARVRLAGFGVQGIEVELFAYFQTADGLEFLALREELLLQVMRVVQARGAVFAPAWTVPGAAAAGATG</sequence>
<feature type="compositionally biased region" description="Low complexity" evidence="6">
    <location>
        <begin position="43"/>
        <end position="54"/>
    </location>
</feature>
<accession>A0A6N8IYR2</accession>
<dbReference type="EMBL" id="WSEL01000009">
    <property type="protein sequence ID" value="MVQ32161.1"/>
    <property type="molecule type" value="Genomic_DNA"/>
</dbReference>
<feature type="domain" description="Mechanosensitive ion channel MscS" evidence="8">
    <location>
        <begin position="370"/>
        <end position="434"/>
    </location>
</feature>
<feature type="transmembrane region" description="Helical" evidence="7">
    <location>
        <begin position="275"/>
        <end position="295"/>
    </location>
</feature>